<organism evidence="7 8">
    <name type="scientific">Clavelina lepadiformis</name>
    <name type="common">Light-bulb sea squirt</name>
    <name type="synonym">Ascidia lepadiformis</name>
    <dbReference type="NCBI Taxonomy" id="159417"/>
    <lineage>
        <taxon>Eukaryota</taxon>
        <taxon>Metazoa</taxon>
        <taxon>Chordata</taxon>
        <taxon>Tunicata</taxon>
        <taxon>Ascidiacea</taxon>
        <taxon>Aplousobranchia</taxon>
        <taxon>Clavelinidae</taxon>
        <taxon>Clavelina</taxon>
    </lineage>
</organism>
<comment type="similarity">
    <text evidence="2">Belongs to the shroom family.</text>
</comment>
<keyword evidence="3" id="KW-0963">Cytoplasm</keyword>
<dbReference type="Pfam" id="PF08687">
    <property type="entry name" value="ASD2"/>
    <property type="match status" value="1"/>
</dbReference>
<keyword evidence="5" id="KW-0175">Coiled coil</keyword>
<sequence length="253" mass="29640">MAPKLSCELIYSRPSSPDITSPQCELPTRRRRYRKRKQTKSCEFLPTPTAFATTNCNFDEDKIHAKINMALNLRLQTDELKILKDLVDIEMEQNEGLGNQLHNIVKKACNEKEVEKYNTFVKDSDKVINLLLSVSQRLSRVENEIKKLPCDAEKEELVSLCRKRRRLSGQYNDAKDLKENHDRRQRTVSEILTSCLTSKQYANFELYMKMKSALIAEQRELEEQCRRGEKQIENLRDSLPEELQIKLDKMLDE</sequence>
<protein>
    <recommendedName>
        <fullName evidence="6">ASD2 domain-containing protein</fullName>
    </recommendedName>
</protein>
<dbReference type="EMBL" id="CAWYQH010000163">
    <property type="protein sequence ID" value="CAK8697610.1"/>
    <property type="molecule type" value="Genomic_DNA"/>
</dbReference>
<dbReference type="PANTHER" id="PTHR15012:SF32">
    <property type="entry name" value="PROTEIN SHROOM"/>
    <property type="match status" value="1"/>
</dbReference>
<evidence type="ECO:0000313" key="7">
    <source>
        <dbReference type="EMBL" id="CAK8697610.1"/>
    </source>
</evidence>
<evidence type="ECO:0000256" key="3">
    <source>
        <dbReference type="ARBA" id="ARBA00022490"/>
    </source>
</evidence>
<gene>
    <name evidence="7" type="ORF">CVLEPA_LOCUS31117</name>
</gene>
<comment type="subcellular location">
    <subcellularLocation>
        <location evidence="1">Cytoplasm</location>
        <location evidence="1">Cytoskeleton</location>
    </subcellularLocation>
</comment>
<reference evidence="7 8" key="1">
    <citation type="submission" date="2024-02" db="EMBL/GenBank/DDBJ databases">
        <authorList>
            <person name="Daric V."/>
            <person name="Darras S."/>
        </authorList>
    </citation>
    <scope>NUCLEOTIDE SEQUENCE [LARGE SCALE GENOMIC DNA]</scope>
</reference>
<evidence type="ECO:0000256" key="1">
    <source>
        <dbReference type="ARBA" id="ARBA00004245"/>
    </source>
</evidence>
<dbReference type="InterPro" id="IPR027685">
    <property type="entry name" value="Shroom_fam"/>
</dbReference>
<feature type="domain" description="ASD2" evidence="6">
    <location>
        <begin position="1"/>
        <end position="240"/>
    </location>
</feature>
<feature type="coiled-coil region" evidence="5">
    <location>
        <begin position="211"/>
        <end position="238"/>
    </location>
</feature>
<keyword evidence="4" id="KW-0206">Cytoskeleton</keyword>
<comment type="caution">
    <text evidence="7">The sequence shown here is derived from an EMBL/GenBank/DDBJ whole genome shotgun (WGS) entry which is preliminary data.</text>
</comment>
<evidence type="ECO:0000313" key="8">
    <source>
        <dbReference type="Proteomes" id="UP001642483"/>
    </source>
</evidence>
<evidence type="ECO:0000259" key="6">
    <source>
        <dbReference type="PROSITE" id="PS51307"/>
    </source>
</evidence>
<dbReference type="PANTHER" id="PTHR15012">
    <property type="entry name" value="APICAL PROTEIN/SHROOM-RELATED"/>
    <property type="match status" value="1"/>
</dbReference>
<name>A0ABP0H0U0_CLALP</name>
<accession>A0ABP0H0U0</accession>
<dbReference type="PROSITE" id="PS51307">
    <property type="entry name" value="ASD2"/>
    <property type="match status" value="1"/>
</dbReference>
<keyword evidence="8" id="KW-1185">Reference proteome</keyword>
<evidence type="ECO:0000256" key="2">
    <source>
        <dbReference type="ARBA" id="ARBA00006469"/>
    </source>
</evidence>
<evidence type="ECO:0000256" key="4">
    <source>
        <dbReference type="ARBA" id="ARBA00023212"/>
    </source>
</evidence>
<dbReference type="Proteomes" id="UP001642483">
    <property type="component" value="Unassembled WGS sequence"/>
</dbReference>
<dbReference type="Gene3D" id="6.10.250.3120">
    <property type="match status" value="1"/>
</dbReference>
<dbReference type="InterPro" id="IPR014799">
    <property type="entry name" value="ASD2_dom"/>
</dbReference>
<proteinExistence type="inferred from homology"/>
<evidence type="ECO:0000256" key="5">
    <source>
        <dbReference type="SAM" id="Coils"/>
    </source>
</evidence>